<feature type="binding site" evidence="2">
    <location>
        <position position="72"/>
    </location>
    <ligand>
        <name>substrate</name>
    </ligand>
</feature>
<evidence type="ECO:0000256" key="2">
    <source>
        <dbReference type="HAMAP-Rule" id="MF_01139"/>
    </source>
</evidence>
<evidence type="ECO:0000256" key="1">
    <source>
        <dbReference type="ARBA" id="ARBA00022679"/>
    </source>
</evidence>
<comment type="caution">
    <text evidence="3">The sequence shown here is derived from an EMBL/GenBank/DDBJ whole genome shotgun (WGS) entry which is preliminary data.</text>
</comment>
<accession>A0ABT3N5B4</accession>
<dbReference type="NCBIfam" id="NF011405">
    <property type="entry name" value="PRK14830.1"/>
    <property type="match status" value="1"/>
</dbReference>
<feature type="binding site" evidence="2">
    <location>
        <position position="40"/>
    </location>
    <ligand>
        <name>substrate</name>
    </ligand>
</feature>
<comment type="cofactor">
    <cofactor evidence="2">
        <name>Mg(2+)</name>
        <dbReference type="ChEBI" id="CHEBI:18420"/>
    </cofactor>
    <text evidence="2">Binds 2 magnesium ions per subunit.</text>
</comment>
<protein>
    <recommendedName>
        <fullName evidence="2">Isoprenyl transferase</fullName>
        <ecNumber evidence="2">2.5.1.-</ecNumber>
    </recommendedName>
</protein>
<feature type="binding site" evidence="2">
    <location>
        <position position="210"/>
    </location>
    <ligand>
        <name>Mg(2+)</name>
        <dbReference type="ChEBI" id="CHEBI:18420"/>
    </ligand>
</feature>
<dbReference type="GO" id="GO:0016740">
    <property type="term" value="F:transferase activity"/>
    <property type="evidence" value="ECO:0007669"/>
    <property type="project" value="UniProtKB-KW"/>
</dbReference>
<organism evidence="3 4">
    <name type="scientific">Desulfobotulus pelophilus</name>
    <dbReference type="NCBI Taxonomy" id="2823377"/>
    <lineage>
        <taxon>Bacteria</taxon>
        <taxon>Pseudomonadati</taxon>
        <taxon>Thermodesulfobacteriota</taxon>
        <taxon>Desulfobacteria</taxon>
        <taxon>Desulfobacterales</taxon>
        <taxon>Desulfobacteraceae</taxon>
        <taxon>Desulfobotulus</taxon>
    </lineage>
</organism>
<evidence type="ECO:0000313" key="4">
    <source>
        <dbReference type="Proteomes" id="UP001209681"/>
    </source>
</evidence>
<feature type="binding site" evidence="2">
    <location>
        <position position="36"/>
    </location>
    <ligand>
        <name>substrate</name>
    </ligand>
</feature>
<comment type="function">
    <text evidence="2">Catalyzes the condensation of isopentenyl diphosphate (IPP) with allylic pyrophosphates generating different type of terpenoids.</text>
</comment>
<dbReference type="EMBL" id="JAPFPW010000001">
    <property type="protein sequence ID" value="MCW7752644.1"/>
    <property type="molecule type" value="Genomic_DNA"/>
</dbReference>
<dbReference type="SUPFAM" id="SSF64005">
    <property type="entry name" value="Undecaprenyl diphosphate synthase"/>
    <property type="match status" value="1"/>
</dbReference>
<gene>
    <name evidence="3" type="ORF">OOT00_01435</name>
</gene>
<feature type="binding site" evidence="2">
    <location>
        <position position="74"/>
    </location>
    <ligand>
        <name>substrate</name>
    </ligand>
</feature>
<keyword evidence="2" id="KW-0460">Magnesium</keyword>
<dbReference type="Gene3D" id="3.40.1180.10">
    <property type="entry name" value="Decaprenyl diphosphate synthase-like"/>
    <property type="match status" value="1"/>
</dbReference>
<evidence type="ECO:0000313" key="3">
    <source>
        <dbReference type="EMBL" id="MCW7752644.1"/>
    </source>
</evidence>
<feature type="binding site" evidence="2">
    <location>
        <begin position="197"/>
        <end position="199"/>
    </location>
    <ligand>
        <name>substrate</name>
    </ligand>
</feature>
<dbReference type="Pfam" id="PF01255">
    <property type="entry name" value="Prenyltransf"/>
    <property type="match status" value="1"/>
</dbReference>
<dbReference type="CDD" id="cd00475">
    <property type="entry name" value="Cis_IPPS"/>
    <property type="match status" value="1"/>
</dbReference>
<feature type="active site" description="Proton acceptor" evidence="2">
    <location>
        <position position="71"/>
    </location>
</feature>
<proteinExistence type="inferred from homology"/>
<feature type="binding site" evidence="2">
    <location>
        <position position="191"/>
    </location>
    <ligand>
        <name>substrate</name>
    </ligand>
</feature>
<comment type="subunit">
    <text evidence="2">Homodimer.</text>
</comment>
<dbReference type="RefSeq" id="WP_265423507.1">
    <property type="nucleotide sequence ID" value="NZ_JAPFPW010000001.1"/>
</dbReference>
<feature type="active site" evidence="2">
    <location>
        <position position="23"/>
    </location>
</feature>
<name>A0ABT3N5B4_9BACT</name>
<feature type="binding site" evidence="2">
    <location>
        <begin position="24"/>
        <end position="27"/>
    </location>
    <ligand>
        <name>substrate</name>
    </ligand>
</feature>
<dbReference type="HAMAP" id="MF_01139">
    <property type="entry name" value="ISPT"/>
    <property type="match status" value="1"/>
</dbReference>
<keyword evidence="4" id="KW-1185">Reference proteome</keyword>
<keyword evidence="2" id="KW-0479">Metal-binding</keyword>
<feature type="binding site" evidence="2">
    <location>
        <begin position="68"/>
        <end position="70"/>
    </location>
    <ligand>
        <name>substrate</name>
    </ligand>
</feature>
<feature type="binding site" evidence="2">
    <location>
        <position position="23"/>
    </location>
    <ligand>
        <name>Mg(2+)</name>
        <dbReference type="ChEBI" id="CHEBI:18420"/>
    </ligand>
</feature>
<dbReference type="InterPro" id="IPR018520">
    <property type="entry name" value="UPP_synth-like_CS"/>
</dbReference>
<dbReference type="PROSITE" id="PS01066">
    <property type="entry name" value="UPP_SYNTHASE"/>
    <property type="match status" value="1"/>
</dbReference>
<dbReference type="Proteomes" id="UP001209681">
    <property type="component" value="Unassembled WGS sequence"/>
</dbReference>
<reference evidence="3 4" key="1">
    <citation type="submission" date="2022-11" db="EMBL/GenBank/DDBJ databases">
        <title>Desulfobotulus tamanensis H1 sp. nov. - anaerobic, alkaliphilic, sulphate reducing bacterium isolated from terrestrial mud volcano.</title>
        <authorList>
            <person name="Frolova A."/>
            <person name="Merkel A.Y."/>
            <person name="Slobodkin A.I."/>
        </authorList>
    </citation>
    <scope>NUCLEOTIDE SEQUENCE [LARGE SCALE GENOMIC DNA]</scope>
    <source>
        <strain evidence="3 4">H1</strain>
    </source>
</reference>
<sequence>MSSDLPTGFQTELLPVHVAIIMDGNGRWAKKRLMNRVKGHERGSETVRSVVRTTRKLGIPYLSLYAFSTENWERPKTEVATLMSLLRRFLASEREEMLGNNIRLNAIGELDRLPATVRSDLEAMMVETAGNNGMVLTLCLSYGSRDELTEAMRAVAIKVTQGLLDPASLSSDDIARHLYTADLPDPDLLIRTSGELRLSNFMLWQLAYTEFVFSPTLWPDFTKEEYLEILKMFQERDRRFGRVNDT</sequence>
<dbReference type="PANTHER" id="PTHR10291">
    <property type="entry name" value="DEHYDRODOLICHYL DIPHOSPHATE SYNTHASE FAMILY MEMBER"/>
    <property type="match status" value="1"/>
</dbReference>
<dbReference type="EC" id="2.5.1.-" evidence="2"/>
<dbReference type="InterPro" id="IPR001441">
    <property type="entry name" value="UPP_synth-like"/>
</dbReference>
<feature type="binding site" evidence="2">
    <location>
        <position position="28"/>
    </location>
    <ligand>
        <name>substrate</name>
    </ligand>
</feature>
<dbReference type="NCBIfam" id="TIGR00055">
    <property type="entry name" value="uppS"/>
    <property type="match status" value="1"/>
</dbReference>
<dbReference type="PANTHER" id="PTHR10291:SF0">
    <property type="entry name" value="DEHYDRODOLICHYL DIPHOSPHATE SYNTHASE 2"/>
    <property type="match status" value="1"/>
</dbReference>
<dbReference type="InterPro" id="IPR036424">
    <property type="entry name" value="UPP_synth-like_sf"/>
</dbReference>
<keyword evidence="1 2" id="KW-0808">Transferase</keyword>
<comment type="similarity">
    <text evidence="2">Belongs to the UPP synthase family.</text>
</comment>